<protein>
    <recommendedName>
        <fullName evidence="2">Retrotransposon gag domain-containing protein</fullName>
    </recommendedName>
</protein>
<proteinExistence type="predicted"/>
<organism evidence="1">
    <name type="scientific">Fagus sylvatica</name>
    <name type="common">Beechnut</name>
    <dbReference type="NCBI Taxonomy" id="28930"/>
    <lineage>
        <taxon>Eukaryota</taxon>
        <taxon>Viridiplantae</taxon>
        <taxon>Streptophyta</taxon>
        <taxon>Embryophyta</taxon>
        <taxon>Tracheophyta</taxon>
        <taxon>Spermatophyta</taxon>
        <taxon>Magnoliopsida</taxon>
        <taxon>eudicotyledons</taxon>
        <taxon>Gunneridae</taxon>
        <taxon>Pentapetalae</taxon>
        <taxon>rosids</taxon>
        <taxon>fabids</taxon>
        <taxon>Fagales</taxon>
        <taxon>Fagaceae</taxon>
        <taxon>Fagus</taxon>
    </lineage>
</organism>
<reference evidence="1" key="1">
    <citation type="submission" date="2018-02" db="EMBL/GenBank/DDBJ databases">
        <authorList>
            <person name="Cohen D.B."/>
            <person name="Kent A.D."/>
        </authorList>
    </citation>
    <scope>NUCLEOTIDE SEQUENCE</scope>
</reference>
<sequence length="246" mass="29199">MHLSHQEWNDLNSSNQEWSHLKWNNLDLSNQGRSHLEWNNLDLSNQGRIHLECNNLDLSNQGWSHQEWNNLDSSNQGWIHQEWNNHDKEWNHQEWILLVLNSQEWKILEWNNKRNTSERDMDAFDRGIDLKERNVGGDPNPRPAQGQDLRNQILEVIDQSLGLDHRRAPRNPYRKPYPERIDREEWPRGFKAPDFTMFSGEDDKTAKNSHYAKLPAKSINSWEEMEEKFQSHFARSDIGVSMADLA</sequence>
<name>A0A2N9G5N9_FAGSY</name>
<dbReference type="EMBL" id="OIVN01001512">
    <property type="protein sequence ID" value="SPC94785.1"/>
    <property type="molecule type" value="Genomic_DNA"/>
</dbReference>
<accession>A0A2N9G5N9</accession>
<evidence type="ECO:0008006" key="2">
    <source>
        <dbReference type="Google" id="ProtNLM"/>
    </source>
</evidence>
<evidence type="ECO:0000313" key="1">
    <source>
        <dbReference type="EMBL" id="SPC94785.1"/>
    </source>
</evidence>
<gene>
    <name evidence="1" type="ORF">FSB_LOCUS22667</name>
</gene>
<dbReference type="AlphaFoldDB" id="A0A2N9G5N9"/>